<keyword evidence="2" id="KW-1185">Reference proteome</keyword>
<dbReference type="Proteomes" id="UP000793456">
    <property type="component" value="Chromosome X"/>
</dbReference>
<evidence type="ECO:0000313" key="1">
    <source>
        <dbReference type="EMBL" id="TMS14243.1"/>
    </source>
</evidence>
<sequence length="195" mass="21337">VKDQEFPFNRDLARILVAVEDSNDNIPYFTSTVYDAVAYESSPIGTSVIQVTALDKDNGINGQLTYILEAGNTGSVFGVDNATGLIFIARDLDLTSVGFYTLTVRVTDSGFPPLMATASVHISLILSDLSNPKFSQKEYQAEIMENSTIGTHVTTVSALSRSALTYDITQGNEDHCFFINHHTGVISTRRLLDFE</sequence>
<name>A0ACD3R6B3_LARCR</name>
<gene>
    <name evidence="1" type="ORF">E3U43_022723</name>
</gene>
<reference evidence="1" key="1">
    <citation type="submission" date="2018-11" db="EMBL/GenBank/DDBJ databases">
        <title>The sequence and de novo assembly of Larimichthys crocea genome using PacBio and Hi-C technologies.</title>
        <authorList>
            <person name="Xu P."/>
            <person name="Chen B."/>
            <person name="Zhou Z."/>
            <person name="Ke Q."/>
            <person name="Wu Y."/>
            <person name="Bai H."/>
            <person name="Pu F."/>
        </authorList>
    </citation>
    <scope>NUCLEOTIDE SEQUENCE</scope>
    <source>
        <tissue evidence="1">Muscle</tissue>
    </source>
</reference>
<feature type="non-terminal residue" evidence="1">
    <location>
        <position position="1"/>
    </location>
</feature>
<proteinExistence type="predicted"/>
<protein>
    <submittedName>
        <fullName evidence="1">Uncharacterized protein</fullName>
    </submittedName>
</protein>
<dbReference type="EMBL" id="CM011683">
    <property type="protein sequence ID" value="TMS14243.1"/>
    <property type="molecule type" value="Genomic_DNA"/>
</dbReference>
<evidence type="ECO:0000313" key="2">
    <source>
        <dbReference type="Proteomes" id="UP000793456"/>
    </source>
</evidence>
<feature type="non-terminal residue" evidence="1">
    <location>
        <position position="195"/>
    </location>
</feature>
<organism evidence="1 2">
    <name type="scientific">Larimichthys crocea</name>
    <name type="common">Large yellow croaker</name>
    <name type="synonym">Pseudosciaena crocea</name>
    <dbReference type="NCBI Taxonomy" id="215358"/>
    <lineage>
        <taxon>Eukaryota</taxon>
        <taxon>Metazoa</taxon>
        <taxon>Chordata</taxon>
        <taxon>Craniata</taxon>
        <taxon>Vertebrata</taxon>
        <taxon>Euteleostomi</taxon>
        <taxon>Actinopterygii</taxon>
        <taxon>Neopterygii</taxon>
        <taxon>Teleostei</taxon>
        <taxon>Neoteleostei</taxon>
        <taxon>Acanthomorphata</taxon>
        <taxon>Eupercaria</taxon>
        <taxon>Sciaenidae</taxon>
        <taxon>Larimichthys</taxon>
    </lineage>
</organism>
<accession>A0ACD3R6B3</accession>
<comment type="caution">
    <text evidence="1">The sequence shown here is derived from an EMBL/GenBank/DDBJ whole genome shotgun (WGS) entry which is preliminary data.</text>
</comment>